<name>A0A1F4ZD68_9BACT</name>
<dbReference type="EMBL" id="MEXN01000007">
    <property type="protein sequence ID" value="OGD03374.1"/>
    <property type="molecule type" value="Genomic_DNA"/>
</dbReference>
<dbReference type="PIRSF" id="PIRSF005902">
    <property type="entry name" value="DNase_TatD"/>
    <property type="match status" value="1"/>
</dbReference>
<evidence type="ECO:0000256" key="3">
    <source>
        <dbReference type="PIRSR" id="PIRSR005902-1"/>
    </source>
</evidence>
<dbReference type="InterPro" id="IPR018228">
    <property type="entry name" value="DNase_TatD-rel_CS"/>
</dbReference>
<dbReference type="GO" id="GO:0046872">
    <property type="term" value="F:metal ion binding"/>
    <property type="evidence" value="ECO:0007669"/>
    <property type="project" value="UniProtKB-KW"/>
</dbReference>
<dbReference type="NCBIfam" id="TIGR00010">
    <property type="entry name" value="YchF/TatD family DNA exonuclease"/>
    <property type="match status" value="1"/>
</dbReference>
<dbReference type="InterPro" id="IPR015991">
    <property type="entry name" value="TatD/YcfH-like"/>
</dbReference>
<proteinExistence type="predicted"/>
<dbReference type="CDD" id="cd01310">
    <property type="entry name" value="TatD_DNAse"/>
    <property type="match status" value="1"/>
</dbReference>
<feature type="binding site" evidence="3">
    <location>
        <position position="112"/>
    </location>
    <ligand>
        <name>a divalent metal cation</name>
        <dbReference type="ChEBI" id="CHEBI:60240"/>
        <label>2</label>
    </ligand>
</feature>
<dbReference type="InterPro" id="IPR001130">
    <property type="entry name" value="TatD-like"/>
</dbReference>
<protein>
    <recommendedName>
        <fullName evidence="6">Hydrolase TatD</fullName>
    </recommendedName>
</protein>
<dbReference type="AlphaFoldDB" id="A0A1F4ZD68"/>
<feature type="binding site" evidence="3">
    <location>
        <position position="7"/>
    </location>
    <ligand>
        <name>a divalent metal cation</name>
        <dbReference type="ChEBI" id="CHEBI:60240"/>
        <label>1</label>
    </ligand>
</feature>
<dbReference type="InterPro" id="IPR032466">
    <property type="entry name" value="Metal_Hydrolase"/>
</dbReference>
<keyword evidence="1 3" id="KW-0479">Metal-binding</keyword>
<dbReference type="PANTHER" id="PTHR46124:SF2">
    <property type="entry name" value="D-AMINOACYL-TRNA DEACYLASE"/>
    <property type="match status" value="1"/>
</dbReference>
<dbReference type="GO" id="GO:0004536">
    <property type="term" value="F:DNA nuclease activity"/>
    <property type="evidence" value="ECO:0007669"/>
    <property type="project" value="InterPro"/>
</dbReference>
<comment type="caution">
    <text evidence="4">The sequence shown here is derived from an EMBL/GenBank/DDBJ whole genome shotgun (WGS) entry which is preliminary data.</text>
</comment>
<dbReference type="Proteomes" id="UP000177080">
    <property type="component" value="Unassembled WGS sequence"/>
</dbReference>
<dbReference type="SUPFAM" id="SSF51556">
    <property type="entry name" value="Metallo-dependent hydrolases"/>
    <property type="match status" value="1"/>
</dbReference>
<evidence type="ECO:0000313" key="5">
    <source>
        <dbReference type="Proteomes" id="UP000177080"/>
    </source>
</evidence>
<feature type="binding site" evidence="3">
    <location>
        <position position="5"/>
    </location>
    <ligand>
        <name>a divalent metal cation</name>
        <dbReference type="ChEBI" id="CHEBI:60240"/>
        <label>1</label>
    </ligand>
</feature>
<feature type="binding site" evidence="3">
    <location>
        <position position="182"/>
    </location>
    <ligand>
        <name>a divalent metal cation</name>
        <dbReference type="ChEBI" id="CHEBI:60240"/>
        <label>1</label>
    </ligand>
</feature>
<feature type="binding site" evidence="3">
    <location>
        <position position="132"/>
    </location>
    <ligand>
        <name>a divalent metal cation</name>
        <dbReference type="ChEBI" id="CHEBI:60240"/>
        <label>2</label>
    </ligand>
</feature>
<dbReference type="Gene3D" id="3.20.20.140">
    <property type="entry name" value="Metal-dependent hydrolases"/>
    <property type="match status" value="1"/>
</dbReference>
<evidence type="ECO:0008006" key="6">
    <source>
        <dbReference type="Google" id="ProtNLM"/>
    </source>
</evidence>
<dbReference type="STRING" id="1797259.A2989_00900"/>
<organism evidence="4 5">
    <name type="scientific">Candidatus Amesbacteria bacterium RIFCSPLOWO2_01_FULL_48_25</name>
    <dbReference type="NCBI Taxonomy" id="1797259"/>
    <lineage>
        <taxon>Bacteria</taxon>
        <taxon>Candidatus Amesiibacteriota</taxon>
    </lineage>
</organism>
<dbReference type="GO" id="GO:0016788">
    <property type="term" value="F:hydrolase activity, acting on ester bonds"/>
    <property type="evidence" value="ECO:0007669"/>
    <property type="project" value="InterPro"/>
</dbReference>
<feature type="binding site" evidence="3">
    <location>
        <position position="81"/>
    </location>
    <ligand>
        <name>a divalent metal cation</name>
        <dbReference type="ChEBI" id="CHEBI:60240"/>
        <label>1</label>
    </ligand>
</feature>
<keyword evidence="2" id="KW-0378">Hydrolase</keyword>
<sequence>MIDSHCHLYEIPEEEWVDNGLEAMVCAGADVETSEKAIELAEKHPNVYATAGIHPEGMGKLRDLSALLEMTKKPKVVAVGECGLDTGSEAEIELFKFNINLAKETGLPVVVHCRNMFDRVFEVLNYDKVQMHCFTGNEEEMRECVRRGWYISFGGILTFKKSEYSREVARLVPEDKLLIETDSPYLAPEPVRGTRNTPVNVKYVLDCLTKVRGTRVEQITSENARRLFGL</sequence>
<dbReference type="FunFam" id="3.20.20.140:FF:000005">
    <property type="entry name" value="TatD family hydrolase"/>
    <property type="match status" value="1"/>
</dbReference>
<evidence type="ECO:0000256" key="1">
    <source>
        <dbReference type="ARBA" id="ARBA00022723"/>
    </source>
</evidence>
<dbReference type="GO" id="GO:0005829">
    <property type="term" value="C:cytosol"/>
    <property type="evidence" value="ECO:0007669"/>
    <property type="project" value="TreeGrafter"/>
</dbReference>
<accession>A0A1F4ZD68</accession>
<dbReference type="Pfam" id="PF01026">
    <property type="entry name" value="TatD_DNase"/>
    <property type="match status" value="1"/>
</dbReference>
<dbReference type="PROSITE" id="PS01091">
    <property type="entry name" value="TATD_3"/>
    <property type="match status" value="1"/>
</dbReference>
<reference evidence="4 5" key="1">
    <citation type="journal article" date="2016" name="Nat. Commun.">
        <title>Thousands of microbial genomes shed light on interconnected biogeochemical processes in an aquifer system.</title>
        <authorList>
            <person name="Anantharaman K."/>
            <person name="Brown C.T."/>
            <person name="Hug L.A."/>
            <person name="Sharon I."/>
            <person name="Castelle C.J."/>
            <person name="Probst A.J."/>
            <person name="Thomas B.C."/>
            <person name="Singh A."/>
            <person name="Wilkins M.J."/>
            <person name="Karaoz U."/>
            <person name="Brodie E.L."/>
            <person name="Williams K.H."/>
            <person name="Hubbard S.S."/>
            <person name="Banfield J.F."/>
        </authorList>
    </citation>
    <scope>NUCLEOTIDE SEQUENCE [LARGE SCALE GENOMIC DNA]</scope>
</reference>
<gene>
    <name evidence="4" type="ORF">A2989_00900</name>
</gene>
<evidence type="ECO:0000313" key="4">
    <source>
        <dbReference type="EMBL" id="OGD03374.1"/>
    </source>
</evidence>
<evidence type="ECO:0000256" key="2">
    <source>
        <dbReference type="ARBA" id="ARBA00022801"/>
    </source>
</evidence>
<dbReference type="PANTHER" id="PTHR46124">
    <property type="entry name" value="D-AMINOACYL-TRNA DEACYLASE"/>
    <property type="match status" value="1"/>
</dbReference>